<dbReference type="Gene3D" id="3.40.605.10">
    <property type="entry name" value="Aldehyde Dehydrogenase, Chain A, domain 1"/>
    <property type="match status" value="1"/>
</dbReference>
<organism evidence="4 5">
    <name type="scientific">Parashewanella spongiae</name>
    <dbReference type="NCBI Taxonomy" id="342950"/>
    <lineage>
        <taxon>Bacteria</taxon>
        <taxon>Pseudomonadati</taxon>
        <taxon>Pseudomonadota</taxon>
        <taxon>Gammaproteobacteria</taxon>
        <taxon>Alteromonadales</taxon>
        <taxon>Shewanellaceae</taxon>
        <taxon>Parashewanella</taxon>
    </lineage>
</organism>
<feature type="compositionally biased region" description="Basic and acidic residues" evidence="2">
    <location>
        <begin position="131"/>
        <end position="140"/>
    </location>
</feature>
<evidence type="ECO:0000313" key="4">
    <source>
        <dbReference type="EMBL" id="RJY06876.1"/>
    </source>
</evidence>
<sequence>MNTQHLQTVKLTGQHFISGQWIGNNDRDIFSSHNPVLNQKLKWKFFEATAKDIDLATQSATDAFQSYRNTTPAQRADFLDAIATELNSDIAIIVAVAQIETGLPIARLQGETARTCNQLKLFAQHLRNPTEPRYMDKADPNRTPAPKPESRLGYIPLGPVVVFGASNFPLAFSAAGGDTASALAAGCSVIVKSHPAHPATTELVGKAISRAIESCSIAPGVFSVLQSSLPDIAASLVTNDKVAAVGFTGSLKVGRILADLCAARETPIPFFGELGSVNPQFILPNILEKDAESLAISQVQSLMMGHGQFCTSPGVLISLSSQGLERYKATLSEEISQQASAPMLSNGIAKTYQQQIERLEKHSGMTVVGRGISPEQPHHTQPIIFSTSAECFNQNPQIRDEIFGPSAIIVECSDINKMQSVINKLEGQLCASIHGFESDFEQLQELIRSISYKVGRIIFNQMPTGVEVCYSMNHGGPYPASTNVQSTSVGVSAIKRFLRPICYQNSPTYLLPADLQDSFSNLIVK</sequence>
<comment type="caution">
    <text evidence="4">The sequence shown here is derived from an EMBL/GenBank/DDBJ whole genome shotgun (WGS) entry which is preliminary data.</text>
</comment>
<dbReference type="InterPro" id="IPR044151">
    <property type="entry name" value="ALDH_KGSADH"/>
</dbReference>
<dbReference type="EMBL" id="QYYH01000146">
    <property type="protein sequence ID" value="RJY06876.1"/>
    <property type="molecule type" value="Genomic_DNA"/>
</dbReference>
<evidence type="ECO:0000256" key="1">
    <source>
        <dbReference type="ARBA" id="ARBA00023002"/>
    </source>
</evidence>
<dbReference type="OrthoDB" id="9770537at2"/>
<feature type="region of interest" description="Disordered" evidence="2">
    <location>
        <begin position="131"/>
        <end position="150"/>
    </location>
</feature>
<evidence type="ECO:0000256" key="2">
    <source>
        <dbReference type="SAM" id="MobiDB-lite"/>
    </source>
</evidence>
<accession>A0A3A6TBN3</accession>
<dbReference type="InterPro" id="IPR050740">
    <property type="entry name" value="Aldehyde_DH_Superfamily"/>
</dbReference>
<dbReference type="Gene3D" id="3.40.309.10">
    <property type="entry name" value="Aldehyde Dehydrogenase, Chain A, domain 2"/>
    <property type="match status" value="1"/>
</dbReference>
<dbReference type="InterPro" id="IPR016161">
    <property type="entry name" value="Ald_DH/histidinol_DH"/>
</dbReference>
<dbReference type="PANTHER" id="PTHR43353:SF3">
    <property type="entry name" value="ALDEHYDE DEHYDROGENASE-RELATED"/>
    <property type="match status" value="1"/>
</dbReference>
<name>A0A3A6TBN3_9GAMM</name>
<proteinExistence type="predicted"/>
<dbReference type="RefSeq" id="WP_121854821.1">
    <property type="nucleotide sequence ID" value="NZ_CP037952.1"/>
</dbReference>
<dbReference type="AlphaFoldDB" id="A0A3A6TBN3"/>
<reference evidence="4 5" key="1">
    <citation type="submission" date="2018-09" db="EMBL/GenBank/DDBJ databases">
        <title>Phylogeny of the Shewanellaceae, and recommendation for two new genera, Pseudoshewanella and Parashewanella.</title>
        <authorList>
            <person name="Wang G."/>
        </authorList>
    </citation>
    <scope>NUCLEOTIDE SEQUENCE [LARGE SCALE GENOMIC DNA]</scope>
    <source>
        <strain evidence="4 5">KCTC 22492</strain>
    </source>
</reference>
<dbReference type="InterPro" id="IPR015590">
    <property type="entry name" value="Aldehyde_DH_dom"/>
</dbReference>
<keyword evidence="1" id="KW-0560">Oxidoreductase</keyword>
<dbReference type="InterPro" id="IPR016163">
    <property type="entry name" value="Ald_DH_C"/>
</dbReference>
<gene>
    <name evidence="4" type="ORF">D5R81_17045</name>
</gene>
<evidence type="ECO:0000313" key="5">
    <source>
        <dbReference type="Proteomes" id="UP000273022"/>
    </source>
</evidence>
<keyword evidence="5" id="KW-1185">Reference proteome</keyword>
<protein>
    <submittedName>
        <fullName evidence="4">Aldehyde dehydrogenase (NADP(+))</fullName>
    </submittedName>
</protein>
<dbReference type="SUPFAM" id="SSF53720">
    <property type="entry name" value="ALDH-like"/>
    <property type="match status" value="1"/>
</dbReference>
<dbReference type="Proteomes" id="UP000273022">
    <property type="component" value="Unassembled WGS sequence"/>
</dbReference>
<dbReference type="CDD" id="cd07129">
    <property type="entry name" value="ALDH_KGSADH"/>
    <property type="match status" value="1"/>
</dbReference>
<dbReference type="Pfam" id="PF00171">
    <property type="entry name" value="Aldedh"/>
    <property type="match status" value="1"/>
</dbReference>
<feature type="domain" description="Aldehyde dehydrogenase" evidence="3">
    <location>
        <begin position="21"/>
        <end position="476"/>
    </location>
</feature>
<dbReference type="GO" id="GO:0016620">
    <property type="term" value="F:oxidoreductase activity, acting on the aldehyde or oxo group of donors, NAD or NADP as acceptor"/>
    <property type="evidence" value="ECO:0007669"/>
    <property type="project" value="InterPro"/>
</dbReference>
<dbReference type="InterPro" id="IPR016162">
    <property type="entry name" value="Ald_DH_N"/>
</dbReference>
<dbReference type="PANTHER" id="PTHR43353">
    <property type="entry name" value="SUCCINATE-SEMIALDEHYDE DEHYDROGENASE, MITOCHONDRIAL"/>
    <property type="match status" value="1"/>
</dbReference>
<evidence type="ECO:0000259" key="3">
    <source>
        <dbReference type="Pfam" id="PF00171"/>
    </source>
</evidence>